<accession>A0AAW0I7H4</accession>
<dbReference type="Proteomes" id="UP001488838">
    <property type="component" value="Unassembled WGS sequence"/>
</dbReference>
<evidence type="ECO:0000313" key="2">
    <source>
        <dbReference type="Proteomes" id="UP001488838"/>
    </source>
</evidence>
<gene>
    <name evidence="1" type="ORF">U0070_026546</name>
</gene>
<sequence>MQCSASASAAAWVVTSPRPDVRRTCSAVARETGEAVSHPEESRASASGELWIVTFPCTHYRKKSKSGSASSAAATPLLFQRGLLTPSCASARQSISCSADGCPAASGCSAVTAAADPLTPAALVPSQPVLPNVGEETPLGRSRFLCPVLQNERGNTEGCLLSNSPKEKRLEVDESVYSDREADGEMECIY</sequence>
<dbReference type="AlphaFoldDB" id="A0AAW0I7H4"/>
<keyword evidence="2" id="KW-1185">Reference proteome</keyword>
<name>A0AAW0I7H4_MYOGA</name>
<protein>
    <submittedName>
        <fullName evidence="1">Uncharacterized protein</fullName>
    </submittedName>
</protein>
<reference evidence="1 2" key="1">
    <citation type="journal article" date="2023" name="bioRxiv">
        <title>Conserved and derived expression patterns and positive selection on dental genes reveal complex evolutionary context of ever-growing rodent molars.</title>
        <authorList>
            <person name="Calamari Z.T."/>
            <person name="Song A."/>
            <person name="Cohen E."/>
            <person name="Akter M."/>
            <person name="Roy R.D."/>
            <person name="Hallikas O."/>
            <person name="Christensen M.M."/>
            <person name="Li P."/>
            <person name="Marangoni P."/>
            <person name="Jernvall J."/>
            <person name="Klein O.D."/>
        </authorList>
    </citation>
    <scope>NUCLEOTIDE SEQUENCE [LARGE SCALE GENOMIC DNA]</scope>
    <source>
        <strain evidence="1">V071</strain>
    </source>
</reference>
<evidence type="ECO:0000313" key="1">
    <source>
        <dbReference type="EMBL" id="KAK7810142.1"/>
    </source>
</evidence>
<comment type="caution">
    <text evidence="1">The sequence shown here is derived from an EMBL/GenBank/DDBJ whole genome shotgun (WGS) entry which is preliminary data.</text>
</comment>
<dbReference type="EMBL" id="JBBHLL010000203">
    <property type="protein sequence ID" value="KAK7810142.1"/>
    <property type="molecule type" value="Genomic_DNA"/>
</dbReference>
<organism evidence="1 2">
    <name type="scientific">Myodes glareolus</name>
    <name type="common">Bank vole</name>
    <name type="synonym">Clethrionomys glareolus</name>
    <dbReference type="NCBI Taxonomy" id="447135"/>
    <lineage>
        <taxon>Eukaryota</taxon>
        <taxon>Metazoa</taxon>
        <taxon>Chordata</taxon>
        <taxon>Craniata</taxon>
        <taxon>Vertebrata</taxon>
        <taxon>Euteleostomi</taxon>
        <taxon>Mammalia</taxon>
        <taxon>Eutheria</taxon>
        <taxon>Euarchontoglires</taxon>
        <taxon>Glires</taxon>
        <taxon>Rodentia</taxon>
        <taxon>Myomorpha</taxon>
        <taxon>Muroidea</taxon>
        <taxon>Cricetidae</taxon>
        <taxon>Arvicolinae</taxon>
        <taxon>Myodes</taxon>
    </lineage>
</organism>
<proteinExistence type="predicted"/>